<evidence type="ECO:0000313" key="2">
    <source>
        <dbReference type="EMBL" id="CEK50838.1"/>
    </source>
</evidence>
<gene>
    <name evidence="2" type="primary">ORF11806</name>
</gene>
<organism evidence="2">
    <name type="scientific">Arion vulgaris</name>
    <dbReference type="NCBI Taxonomy" id="1028688"/>
    <lineage>
        <taxon>Eukaryota</taxon>
        <taxon>Metazoa</taxon>
        <taxon>Spiralia</taxon>
        <taxon>Lophotrochozoa</taxon>
        <taxon>Mollusca</taxon>
        <taxon>Gastropoda</taxon>
        <taxon>Heterobranchia</taxon>
        <taxon>Euthyneura</taxon>
        <taxon>Panpulmonata</taxon>
        <taxon>Eupulmonata</taxon>
        <taxon>Stylommatophora</taxon>
        <taxon>Helicina</taxon>
        <taxon>Arionoidea</taxon>
        <taxon>Arionidae</taxon>
        <taxon>Arion</taxon>
    </lineage>
</organism>
<dbReference type="EMBL" id="HACG01003973">
    <property type="protein sequence ID" value="CEK50838.1"/>
    <property type="molecule type" value="Transcribed_RNA"/>
</dbReference>
<name>A0A0B6Y408_9EUPU</name>
<feature type="non-terminal residue" evidence="2">
    <location>
        <position position="51"/>
    </location>
</feature>
<evidence type="ECO:0000256" key="1">
    <source>
        <dbReference type="SAM" id="MobiDB-lite"/>
    </source>
</evidence>
<reference evidence="2" key="1">
    <citation type="submission" date="2014-12" db="EMBL/GenBank/DDBJ databases">
        <title>Insight into the proteome of Arion vulgaris.</title>
        <authorList>
            <person name="Aradska J."/>
            <person name="Bulat T."/>
            <person name="Smidak R."/>
            <person name="Sarate P."/>
            <person name="Gangsoo J."/>
            <person name="Sialana F."/>
            <person name="Bilban M."/>
            <person name="Lubec G."/>
        </authorList>
    </citation>
    <scope>NUCLEOTIDE SEQUENCE</scope>
    <source>
        <tissue evidence="2">Skin</tissue>
    </source>
</reference>
<feature type="region of interest" description="Disordered" evidence="1">
    <location>
        <begin position="1"/>
        <end position="51"/>
    </location>
</feature>
<accession>A0A0B6Y408</accession>
<dbReference type="AlphaFoldDB" id="A0A0B6Y408"/>
<proteinExistence type="predicted"/>
<protein>
    <submittedName>
        <fullName evidence="2">Uncharacterized protein</fullName>
    </submittedName>
</protein>
<sequence>MGAQNAKEPKPSSGKSKAKPAKEPRTSHGNIFAEHSVGINDIPFRREKVMS</sequence>